<dbReference type="InterPro" id="IPR020807">
    <property type="entry name" value="PKS_DH"/>
</dbReference>
<dbReference type="SMART" id="SM00826">
    <property type="entry name" value="PKS_DH"/>
    <property type="match status" value="1"/>
</dbReference>
<dbReference type="InterPro" id="IPR016035">
    <property type="entry name" value="Acyl_Trfase/lysoPLipase"/>
</dbReference>
<dbReference type="GO" id="GO:0044550">
    <property type="term" value="P:secondary metabolite biosynthetic process"/>
    <property type="evidence" value="ECO:0007669"/>
    <property type="project" value="TreeGrafter"/>
</dbReference>
<dbReference type="Gene3D" id="3.10.129.110">
    <property type="entry name" value="Polyketide synthase dehydratase"/>
    <property type="match status" value="1"/>
</dbReference>
<dbReference type="InterPro" id="IPR042104">
    <property type="entry name" value="PKS_dehydratase_sf"/>
</dbReference>
<sequence>MVVVVVRRAPGSLDGEGASAGVALSRVLPVASVRELDVEETLACPRALDIVREKGRGNITNRLGGSREEGKADRGEDDNLGYVRERLVETFPLAAHTIQHLDGILQDAHDAPSWSLYEELTADGAQVQRPELSQPLVTALQLALLALFQASNVVPQAVIGHSSGEIAAAVAAGYITPEPAILIAYYRGKATLEAVYQALVGMMAVGLGPDQVLSYLEGSTIEIACINSPQSAIFSGIKSELVPIEERIKNDGYFARLLHVDAAYHSHHIKSVAGRYEDLLRQHVEWQKHSKNKKQSLMASSTTGKALETPPGPAYWLANMVSPVLFSQAAHELTTGPEAVDCLFEVGPSDALSGPINQTKNAASSSIKYVSAWKRGPNAISALLHAAGTLFTMGYPISLTTFNNDGGEARPWNHSVKYWPESQFSQDWRFRKFPYHDLLGSRILSSPWTNPTWKNVLRLSDITWLRDHLLGDSVIFPAAGYIAMAIEAIYQKTYATGQIPEGTSTSELPFKLHNVTFPRMLTLDTKSGTKFLLSLQPCSSTKESWHEFKVSTITKDGSIEEHYRGLILHLCNTRSQAAVWYKAMRRVGYHFGPAFQPCQQVEAKAVPGVI</sequence>
<dbReference type="Pfam" id="PF00698">
    <property type="entry name" value="Acyl_transf_1"/>
    <property type="match status" value="1"/>
</dbReference>
<dbReference type="AlphaFoldDB" id="A0A9W6AMM7"/>
<organism evidence="4 5">
    <name type="scientific">Aspergillus tubingensis</name>
    <dbReference type="NCBI Taxonomy" id="5068"/>
    <lineage>
        <taxon>Eukaryota</taxon>
        <taxon>Fungi</taxon>
        <taxon>Dikarya</taxon>
        <taxon>Ascomycota</taxon>
        <taxon>Pezizomycotina</taxon>
        <taxon>Eurotiomycetes</taxon>
        <taxon>Eurotiomycetidae</taxon>
        <taxon>Eurotiales</taxon>
        <taxon>Aspergillaceae</taxon>
        <taxon>Aspergillus</taxon>
        <taxon>Aspergillus subgen. Circumdati</taxon>
    </lineage>
</organism>
<dbReference type="PANTHER" id="PTHR43775">
    <property type="entry name" value="FATTY ACID SYNTHASE"/>
    <property type="match status" value="1"/>
</dbReference>
<evidence type="ECO:0000259" key="3">
    <source>
        <dbReference type="PROSITE" id="PS52019"/>
    </source>
</evidence>
<dbReference type="Pfam" id="PF21089">
    <property type="entry name" value="PKS_DH_N"/>
    <property type="match status" value="1"/>
</dbReference>
<gene>
    <name evidence="4" type="ORF">AtubIFM56815_007401</name>
</gene>
<dbReference type="InterPro" id="IPR050091">
    <property type="entry name" value="PKS_NRPS_Biosynth_Enz"/>
</dbReference>
<protein>
    <recommendedName>
        <fullName evidence="3">PKS/mFAS DH domain-containing protein</fullName>
    </recommendedName>
</protein>
<proteinExistence type="predicted"/>
<accession>A0A9W6AMM7</accession>
<dbReference type="GO" id="GO:0004312">
    <property type="term" value="F:fatty acid synthase activity"/>
    <property type="evidence" value="ECO:0007669"/>
    <property type="project" value="TreeGrafter"/>
</dbReference>
<dbReference type="InterPro" id="IPR001227">
    <property type="entry name" value="Ac_transferase_dom_sf"/>
</dbReference>
<comment type="caution">
    <text evidence="4">The sequence shown here is derived from an EMBL/GenBank/DDBJ whole genome shotgun (WGS) entry which is preliminary data.</text>
</comment>
<dbReference type="Proteomes" id="UP001144157">
    <property type="component" value="Unassembled WGS sequence"/>
</dbReference>
<dbReference type="GO" id="GO:0006633">
    <property type="term" value="P:fatty acid biosynthetic process"/>
    <property type="evidence" value="ECO:0007669"/>
    <property type="project" value="TreeGrafter"/>
</dbReference>
<feature type="region of interest" description="C-terminal hotdog fold" evidence="2">
    <location>
        <begin position="572"/>
        <end position="610"/>
    </location>
</feature>
<dbReference type="SMART" id="SM00827">
    <property type="entry name" value="PKS_AT"/>
    <property type="match status" value="1"/>
</dbReference>
<evidence type="ECO:0000313" key="4">
    <source>
        <dbReference type="EMBL" id="GLA83209.1"/>
    </source>
</evidence>
<dbReference type="SUPFAM" id="SSF55048">
    <property type="entry name" value="Probable ACP-binding domain of malonyl-CoA ACP transacylase"/>
    <property type="match status" value="1"/>
</dbReference>
<dbReference type="PROSITE" id="PS52019">
    <property type="entry name" value="PKS_MFAS_DH"/>
    <property type="match status" value="1"/>
</dbReference>
<dbReference type="EMBL" id="BRPE01000004">
    <property type="protein sequence ID" value="GLA83209.1"/>
    <property type="molecule type" value="Genomic_DNA"/>
</dbReference>
<keyword evidence="1" id="KW-0808">Transferase</keyword>
<dbReference type="Gene3D" id="3.40.366.10">
    <property type="entry name" value="Malonyl-Coenzyme A Acyl Carrier Protein, domain 2"/>
    <property type="match status" value="1"/>
</dbReference>
<dbReference type="InterPro" id="IPR014043">
    <property type="entry name" value="Acyl_transferase_dom"/>
</dbReference>
<dbReference type="PANTHER" id="PTHR43775:SF18">
    <property type="entry name" value="ENZYME, PUTATIVE (JCVI)-RELATED"/>
    <property type="match status" value="1"/>
</dbReference>
<dbReference type="InterPro" id="IPR016036">
    <property type="entry name" value="Malonyl_transacylase_ACP-bd"/>
</dbReference>
<evidence type="ECO:0000256" key="2">
    <source>
        <dbReference type="PROSITE-ProRule" id="PRU01363"/>
    </source>
</evidence>
<name>A0A9W6AMM7_ASPTU</name>
<dbReference type="InterPro" id="IPR049900">
    <property type="entry name" value="PKS_mFAS_DH"/>
</dbReference>
<dbReference type="InterPro" id="IPR049552">
    <property type="entry name" value="PKS_DH_N"/>
</dbReference>
<feature type="domain" description="PKS/mFAS DH" evidence="3">
    <location>
        <begin position="436"/>
        <end position="610"/>
    </location>
</feature>
<feature type="region of interest" description="N-terminal hotdog fold" evidence="2">
    <location>
        <begin position="436"/>
        <end position="560"/>
    </location>
</feature>
<evidence type="ECO:0000313" key="5">
    <source>
        <dbReference type="Proteomes" id="UP001144157"/>
    </source>
</evidence>
<dbReference type="SUPFAM" id="SSF52151">
    <property type="entry name" value="FabD/lysophospholipase-like"/>
    <property type="match status" value="1"/>
</dbReference>
<comment type="caution">
    <text evidence="2">Lacks conserved residue(s) required for the propagation of feature annotation.</text>
</comment>
<evidence type="ECO:0000256" key="1">
    <source>
        <dbReference type="ARBA" id="ARBA00022679"/>
    </source>
</evidence>
<reference evidence="4" key="1">
    <citation type="submission" date="2022-07" db="EMBL/GenBank/DDBJ databases">
        <title>Taxonomy of Aspergillus series Nigri: significant species reduction supported by multi-species coalescent approaches.</title>
        <authorList>
            <person name="Bian C."/>
            <person name="Kusuya Y."/>
            <person name="Sklenar F."/>
            <person name="D'hooge E."/>
            <person name="Yaguchi T."/>
            <person name="Takahashi H."/>
            <person name="Hubka V."/>
        </authorList>
    </citation>
    <scope>NUCLEOTIDE SEQUENCE</scope>
    <source>
        <strain evidence="4">IFM 56815</strain>
    </source>
</reference>